<dbReference type="Pfam" id="PF10127">
    <property type="entry name" value="RlaP"/>
    <property type="match status" value="1"/>
</dbReference>
<dbReference type="PANTHER" id="PTHR34817">
    <property type="entry name" value="NUCLEOTIDYLTRANSFERASE"/>
    <property type="match status" value="1"/>
</dbReference>
<evidence type="ECO:0008006" key="3">
    <source>
        <dbReference type="Google" id="ProtNLM"/>
    </source>
</evidence>
<dbReference type="InterPro" id="IPR018775">
    <property type="entry name" value="RlaP"/>
</dbReference>
<dbReference type="Proteomes" id="UP001501251">
    <property type="component" value="Unassembled WGS sequence"/>
</dbReference>
<protein>
    <recommendedName>
        <fullName evidence="3">Nucleotidyltransferase</fullName>
    </recommendedName>
</protein>
<dbReference type="RefSeq" id="WP_344923142.1">
    <property type="nucleotide sequence ID" value="NZ_BAABAQ010000020.1"/>
</dbReference>
<evidence type="ECO:0000313" key="2">
    <source>
        <dbReference type="Proteomes" id="UP001501251"/>
    </source>
</evidence>
<comment type="caution">
    <text evidence="1">The sequence shown here is derived from an EMBL/GenBank/DDBJ whole genome shotgun (WGS) entry which is preliminary data.</text>
</comment>
<organism evidence="1 2">
    <name type="scientific">Streptosporangium oxazolinicum</name>
    <dbReference type="NCBI Taxonomy" id="909287"/>
    <lineage>
        <taxon>Bacteria</taxon>
        <taxon>Bacillati</taxon>
        <taxon>Actinomycetota</taxon>
        <taxon>Actinomycetes</taxon>
        <taxon>Streptosporangiales</taxon>
        <taxon>Streptosporangiaceae</taxon>
        <taxon>Streptosporangium</taxon>
    </lineage>
</organism>
<sequence>MNNPAVLLAGTVGSVAYGLATPGFDIDTLGVFAAPTRDLVGLEQPQQTIATTNPDQQLHEAAKYCHLALKGNPSVSELLWLPEELYTARTPLGEQLLTIRTCFLSAPRVRDAYLGFADQQLRRLTGRCGPHVEHRTRRRSAKHARHLARLVGQGIKLYKTGHLQVRVEDPEWIRAFGDRVASGRTHEAASLLIAARKVFDTSRSPLPDEPDKGPALEWLSAVRTTHWES</sequence>
<evidence type="ECO:0000313" key="1">
    <source>
        <dbReference type="EMBL" id="GAA4209324.1"/>
    </source>
</evidence>
<dbReference type="PANTHER" id="PTHR34817:SF1">
    <property type="entry name" value="NUCLEOTIDYLTRANSFERASE"/>
    <property type="match status" value="1"/>
</dbReference>
<proteinExistence type="predicted"/>
<keyword evidence="2" id="KW-1185">Reference proteome</keyword>
<reference evidence="2" key="1">
    <citation type="journal article" date="2019" name="Int. J. Syst. Evol. Microbiol.">
        <title>The Global Catalogue of Microorganisms (GCM) 10K type strain sequencing project: providing services to taxonomists for standard genome sequencing and annotation.</title>
        <authorList>
            <consortium name="The Broad Institute Genomics Platform"/>
            <consortium name="The Broad Institute Genome Sequencing Center for Infectious Disease"/>
            <person name="Wu L."/>
            <person name="Ma J."/>
        </authorList>
    </citation>
    <scope>NUCLEOTIDE SEQUENCE [LARGE SCALE GENOMIC DNA]</scope>
    <source>
        <strain evidence="2">JCM 17388</strain>
    </source>
</reference>
<gene>
    <name evidence="1" type="ORF">GCM10022252_75650</name>
</gene>
<accession>A0ABP8BL35</accession>
<dbReference type="EMBL" id="BAABAQ010000020">
    <property type="protein sequence ID" value="GAA4209324.1"/>
    <property type="molecule type" value="Genomic_DNA"/>
</dbReference>
<name>A0ABP8BL35_9ACTN</name>